<dbReference type="Proteomes" id="UP000183376">
    <property type="component" value="Chromosome I"/>
</dbReference>
<name>A0A1G9QYW0_ALLAB</name>
<gene>
    <name evidence="1" type="ORF">SAMN04489726_0098</name>
</gene>
<keyword evidence="2" id="KW-1185">Reference proteome</keyword>
<accession>A0A1G9QYW0</accession>
<evidence type="ECO:0000313" key="2">
    <source>
        <dbReference type="Proteomes" id="UP000183376"/>
    </source>
</evidence>
<dbReference type="STRING" id="211114.SAMN04489726_0098"/>
<organism evidence="1 2">
    <name type="scientific">Allokutzneria albata</name>
    <name type="common">Kibdelosporangium albatum</name>
    <dbReference type="NCBI Taxonomy" id="211114"/>
    <lineage>
        <taxon>Bacteria</taxon>
        <taxon>Bacillati</taxon>
        <taxon>Actinomycetota</taxon>
        <taxon>Actinomycetes</taxon>
        <taxon>Pseudonocardiales</taxon>
        <taxon>Pseudonocardiaceae</taxon>
        <taxon>Allokutzneria</taxon>
    </lineage>
</organism>
<sequence>MIVPIGYGTVDQTSPYLASHNGITALLPLSCTHLGTSGRS</sequence>
<proteinExistence type="predicted"/>
<dbReference type="AlphaFoldDB" id="A0A1G9QYW0"/>
<reference evidence="1 2" key="1">
    <citation type="submission" date="2016-10" db="EMBL/GenBank/DDBJ databases">
        <authorList>
            <person name="de Groot N.N."/>
        </authorList>
    </citation>
    <scope>NUCLEOTIDE SEQUENCE [LARGE SCALE GENOMIC DNA]</scope>
    <source>
        <strain evidence="1 2">DSM 44149</strain>
    </source>
</reference>
<protein>
    <submittedName>
        <fullName evidence="1">Uncharacterized protein</fullName>
    </submittedName>
</protein>
<dbReference type="EMBL" id="LT629701">
    <property type="protein sequence ID" value="SDM16208.1"/>
    <property type="molecule type" value="Genomic_DNA"/>
</dbReference>
<evidence type="ECO:0000313" key="1">
    <source>
        <dbReference type="EMBL" id="SDM16208.1"/>
    </source>
</evidence>